<dbReference type="CDD" id="cd04480">
    <property type="entry name" value="RPA1_DBD_A_like"/>
    <property type="match status" value="1"/>
</dbReference>
<gene>
    <name evidence="2" type="ORF">Bca52824_091358</name>
</gene>
<comment type="caution">
    <text evidence="2">The sequence shown here is derived from an EMBL/GenBank/DDBJ whole genome shotgun (WGS) entry which is preliminary data.</text>
</comment>
<keyword evidence="3" id="KW-1185">Reference proteome</keyword>
<dbReference type="Proteomes" id="UP000886595">
    <property type="component" value="Unassembled WGS sequence"/>
</dbReference>
<dbReference type="SUPFAM" id="SSF50249">
    <property type="entry name" value="Nucleic acid-binding proteins"/>
    <property type="match status" value="1"/>
</dbReference>
<sequence length="747" mass="82881">MGFPVRPGILIYRMFSSCQLRALISRFDGRLLPFLLFVPLSVETDIEFSPLRLLFNHGVNVILAMSLSESKKTSGEAVVSSGLVRSVDPTGDSSGDVRPNISASTKTSGEAVVSSGLVKSVVQTDVSFGDGTSQRSEGVAVAPSTPVKSIGRNRALSGISICGRGKAHVSPGRKGKAIASDKAVEVIAFKDVTPGLHEGELQFRLIHFWEAWNSLTKVLIGVEMLLIDKEGTVIQGFIPFGKIRTYVPHMKAGGTYRLHNFFGSTSKTNYRVADPNVTITFSWNSVLSELVDSSICFLEDRFRIHRFEEFDAACDMKGDLYDYIGHIKLVNGEVPSGSLLLDEAKIAASRRVDIHVQTHDDPVLKLCLWDQAASEFWKKFKASGGTARVILVTTLNPKRYGVLSLSSMTPSRVFLDSDVQETRSYLSWLSSNLEVANRVRADVVVKPEEATLGELLSYMKKTSAKVAWFECTATIDDVVHGSKWYYIGCGECHTKATKGPTTLMCKKCGKSEIVGVAQYLSKLSVYDHKDQAFFVLLGSAGEELFGKKAAELVDGYYEGHLLEGRLTGNLWAANPKYLTEGDVYEISGFYVLHNPRQRKLTQLPYYIQIDQNTIVSNVTGIGPIFPVHNLSPQSYESLLRLATTPTYLPDVVGQIRLMQNLDPFHPKDNTELTVGLLLNRSTMVKLKLWDKQAADFSVLQSKKNMKFKVVIITSIIPKIFEATMFYFNKSIDYIKHFKGRIRNKKKA</sequence>
<dbReference type="InterPro" id="IPR013955">
    <property type="entry name" value="Rep_factor-A_C"/>
</dbReference>
<accession>A0A8X7NWC3</accession>
<dbReference type="AlphaFoldDB" id="A0A8X7NWC3"/>
<proteinExistence type="predicted"/>
<organism evidence="2 3">
    <name type="scientific">Brassica carinata</name>
    <name type="common">Ethiopian mustard</name>
    <name type="synonym">Abyssinian cabbage</name>
    <dbReference type="NCBI Taxonomy" id="52824"/>
    <lineage>
        <taxon>Eukaryota</taxon>
        <taxon>Viridiplantae</taxon>
        <taxon>Streptophyta</taxon>
        <taxon>Embryophyta</taxon>
        <taxon>Tracheophyta</taxon>
        <taxon>Spermatophyta</taxon>
        <taxon>Magnoliopsida</taxon>
        <taxon>eudicotyledons</taxon>
        <taxon>Gunneridae</taxon>
        <taxon>Pentapetalae</taxon>
        <taxon>rosids</taxon>
        <taxon>malvids</taxon>
        <taxon>Brassicales</taxon>
        <taxon>Brassicaceae</taxon>
        <taxon>Brassiceae</taxon>
        <taxon>Brassica</taxon>
    </lineage>
</organism>
<dbReference type="InterPro" id="IPR012340">
    <property type="entry name" value="NA-bd_OB-fold"/>
</dbReference>
<feature type="domain" description="Replication factor A C-terminal" evidence="1">
    <location>
        <begin position="468"/>
        <end position="553"/>
    </location>
</feature>
<dbReference type="Pfam" id="PF08646">
    <property type="entry name" value="Rep_fac-A_C"/>
    <property type="match status" value="1"/>
</dbReference>
<evidence type="ECO:0000313" key="2">
    <source>
        <dbReference type="EMBL" id="KAG2239832.1"/>
    </source>
</evidence>
<protein>
    <recommendedName>
        <fullName evidence="1">Replication factor A C-terminal domain-containing protein</fullName>
    </recommendedName>
</protein>
<reference evidence="2 3" key="1">
    <citation type="submission" date="2020-02" db="EMBL/GenBank/DDBJ databases">
        <authorList>
            <person name="Ma Q."/>
            <person name="Huang Y."/>
            <person name="Song X."/>
            <person name="Pei D."/>
        </authorList>
    </citation>
    <scope>NUCLEOTIDE SEQUENCE [LARGE SCALE GENOMIC DNA]</scope>
    <source>
        <strain evidence="2">Sxm20200214</strain>
        <tissue evidence="2">Leaf</tissue>
    </source>
</reference>
<evidence type="ECO:0000259" key="1">
    <source>
        <dbReference type="Pfam" id="PF08646"/>
    </source>
</evidence>
<dbReference type="Gene3D" id="2.40.50.140">
    <property type="entry name" value="Nucleic acid-binding proteins"/>
    <property type="match status" value="3"/>
</dbReference>
<dbReference type="PANTHER" id="PTHR47165">
    <property type="entry name" value="OS03G0429900 PROTEIN"/>
    <property type="match status" value="1"/>
</dbReference>
<evidence type="ECO:0000313" key="3">
    <source>
        <dbReference type="Proteomes" id="UP000886595"/>
    </source>
</evidence>
<name>A0A8X7NWC3_BRACI</name>
<dbReference type="EMBL" id="JAAMPC010001590">
    <property type="protein sequence ID" value="KAG2239832.1"/>
    <property type="molecule type" value="Genomic_DNA"/>
</dbReference>
<dbReference type="PANTHER" id="PTHR47165:SF4">
    <property type="entry name" value="OS03G0429900 PROTEIN"/>
    <property type="match status" value="1"/>
</dbReference>